<dbReference type="InterPro" id="IPR036217">
    <property type="entry name" value="MethylDNA_cys_MeTrfase_DNAb"/>
</dbReference>
<evidence type="ECO:0000256" key="3">
    <source>
        <dbReference type="ARBA" id="ARBA00011918"/>
    </source>
</evidence>
<evidence type="ECO:0000256" key="4">
    <source>
        <dbReference type="ARBA" id="ARBA00022603"/>
    </source>
</evidence>
<dbReference type="InterPro" id="IPR001497">
    <property type="entry name" value="MethylDNA_cys_MeTrfase_AS"/>
</dbReference>
<keyword evidence="6" id="KW-0227">DNA damage</keyword>
<name>C6RGM2_9BACT</name>
<dbReference type="PANTHER" id="PTHR10815">
    <property type="entry name" value="METHYLATED-DNA--PROTEIN-CYSTEINE METHYLTRANSFERASE"/>
    <property type="match status" value="1"/>
</dbReference>
<dbReference type="Gene3D" id="3.30.160.70">
    <property type="entry name" value="Methylated DNA-protein cysteine methyltransferase domain"/>
    <property type="match status" value="1"/>
</dbReference>
<dbReference type="Pfam" id="PF01035">
    <property type="entry name" value="DNA_binding_1"/>
    <property type="match status" value="1"/>
</dbReference>
<proteinExistence type="inferred from homology"/>
<evidence type="ECO:0000259" key="9">
    <source>
        <dbReference type="Pfam" id="PF01035"/>
    </source>
</evidence>
<organism evidence="11 12">
    <name type="scientific">Campylobacter showae RM3277</name>
    <dbReference type="NCBI Taxonomy" id="553219"/>
    <lineage>
        <taxon>Bacteria</taxon>
        <taxon>Pseudomonadati</taxon>
        <taxon>Campylobacterota</taxon>
        <taxon>Epsilonproteobacteria</taxon>
        <taxon>Campylobacterales</taxon>
        <taxon>Campylobacteraceae</taxon>
        <taxon>Campylobacter</taxon>
    </lineage>
</organism>
<sequence>MQKAYFNSPVGVLEICGDESGVCEINFVRDFVRTDVTDANLKLCLSELESYFKGELKTFKTRLNIGGTAFQRCVYENLQKIAYGQRITYAKLAEMAGRPKAFRAAGSANAKNKIPIIVPCHRVIASNGLGGYSGGEGLATKIWLLEHETKFKDKA</sequence>
<dbReference type="GO" id="GO:0003908">
    <property type="term" value="F:methylated-DNA-[protein]-cysteine S-methyltransferase activity"/>
    <property type="evidence" value="ECO:0007669"/>
    <property type="project" value="UniProtKB-EC"/>
</dbReference>
<dbReference type="CDD" id="cd06445">
    <property type="entry name" value="ATase"/>
    <property type="match status" value="1"/>
</dbReference>
<comment type="similarity">
    <text evidence="2">Belongs to the MGMT family.</text>
</comment>
<reference evidence="11 12" key="1">
    <citation type="submission" date="2009-07" db="EMBL/GenBank/DDBJ databases">
        <authorList>
            <person name="Madupu R."/>
            <person name="Sebastian Y."/>
            <person name="Durkin A.S."/>
            <person name="Torralba M."/>
            <person name="Methe B."/>
            <person name="Sutton G.G."/>
            <person name="Strausberg R.L."/>
            <person name="Nelson K.E."/>
        </authorList>
    </citation>
    <scope>NUCLEOTIDE SEQUENCE [LARGE SCALE GENOMIC DNA]</scope>
    <source>
        <strain evidence="11 12">RM3277</strain>
    </source>
</reference>
<evidence type="ECO:0000256" key="6">
    <source>
        <dbReference type="ARBA" id="ARBA00022763"/>
    </source>
</evidence>
<dbReference type="EC" id="2.1.1.63" evidence="3"/>
<keyword evidence="5 11" id="KW-0808">Transferase</keyword>
<protein>
    <recommendedName>
        <fullName evidence="3">methylated-DNA--[protein]-cysteine S-methyltransferase</fullName>
        <ecNumber evidence="3">2.1.1.63</ecNumber>
    </recommendedName>
</protein>
<comment type="catalytic activity">
    <reaction evidence="8">
        <text>a 6-O-methyl-2'-deoxyguanosine in DNA + L-cysteinyl-[protein] = S-methyl-L-cysteinyl-[protein] + a 2'-deoxyguanosine in DNA</text>
        <dbReference type="Rhea" id="RHEA:24000"/>
        <dbReference type="Rhea" id="RHEA-COMP:10131"/>
        <dbReference type="Rhea" id="RHEA-COMP:10132"/>
        <dbReference type="Rhea" id="RHEA-COMP:11367"/>
        <dbReference type="Rhea" id="RHEA-COMP:11368"/>
        <dbReference type="ChEBI" id="CHEBI:29950"/>
        <dbReference type="ChEBI" id="CHEBI:82612"/>
        <dbReference type="ChEBI" id="CHEBI:85445"/>
        <dbReference type="ChEBI" id="CHEBI:85448"/>
        <dbReference type="EC" id="2.1.1.63"/>
    </reaction>
</comment>
<dbReference type="InterPro" id="IPR036388">
    <property type="entry name" value="WH-like_DNA-bd_sf"/>
</dbReference>
<feature type="domain" description="Methylated-DNA-[protein]-cysteine S-methyltransferase DNA binding" evidence="9">
    <location>
        <begin position="69"/>
        <end position="149"/>
    </location>
</feature>
<dbReference type="PROSITE" id="PS00374">
    <property type="entry name" value="MGMT"/>
    <property type="match status" value="1"/>
</dbReference>
<evidence type="ECO:0000256" key="8">
    <source>
        <dbReference type="ARBA" id="ARBA00049348"/>
    </source>
</evidence>
<dbReference type="OrthoDB" id="9802228at2"/>
<comment type="caution">
    <text evidence="11">The sequence shown here is derived from an EMBL/GenBank/DDBJ whole genome shotgun (WGS) entry which is preliminary data.</text>
</comment>
<evidence type="ECO:0000313" key="11">
    <source>
        <dbReference type="EMBL" id="EET79572.1"/>
    </source>
</evidence>
<dbReference type="GO" id="GO:0032259">
    <property type="term" value="P:methylation"/>
    <property type="evidence" value="ECO:0007669"/>
    <property type="project" value="UniProtKB-KW"/>
</dbReference>
<keyword evidence="4 11" id="KW-0489">Methyltransferase</keyword>
<dbReference type="FunFam" id="1.10.10.10:FF:000214">
    <property type="entry name" value="Methylated-DNA--protein-cysteine methyltransferase"/>
    <property type="match status" value="1"/>
</dbReference>
<dbReference type="GO" id="GO:0006281">
    <property type="term" value="P:DNA repair"/>
    <property type="evidence" value="ECO:0007669"/>
    <property type="project" value="UniProtKB-KW"/>
</dbReference>
<dbReference type="InterPro" id="IPR014048">
    <property type="entry name" value="MethylDNA_cys_MeTrfase_DNA-bd"/>
</dbReference>
<dbReference type="NCBIfam" id="TIGR00589">
    <property type="entry name" value="ogt"/>
    <property type="match status" value="1"/>
</dbReference>
<dbReference type="RefSeq" id="WP_004321376.1">
    <property type="nucleotide sequence ID" value="NZ_ACVQ01000019.1"/>
</dbReference>
<dbReference type="EMBL" id="ACVQ01000019">
    <property type="protein sequence ID" value="EET79572.1"/>
    <property type="molecule type" value="Genomic_DNA"/>
</dbReference>
<feature type="domain" description="Methylguanine DNA methyltransferase ribonuclease-like" evidence="10">
    <location>
        <begin position="3"/>
        <end position="64"/>
    </location>
</feature>
<dbReference type="InterPro" id="IPR008332">
    <property type="entry name" value="MethylG_MeTrfase_N"/>
</dbReference>
<evidence type="ECO:0000259" key="10">
    <source>
        <dbReference type="Pfam" id="PF02870"/>
    </source>
</evidence>
<dbReference type="STRING" id="553219.CAMSH0001_0678"/>
<dbReference type="eggNOG" id="COG0350">
    <property type="taxonomic scope" value="Bacteria"/>
</dbReference>
<gene>
    <name evidence="11" type="ORF">CAMSH0001_0678</name>
</gene>
<evidence type="ECO:0000256" key="1">
    <source>
        <dbReference type="ARBA" id="ARBA00001286"/>
    </source>
</evidence>
<dbReference type="Proteomes" id="UP000003107">
    <property type="component" value="Unassembled WGS sequence"/>
</dbReference>
<evidence type="ECO:0000256" key="5">
    <source>
        <dbReference type="ARBA" id="ARBA00022679"/>
    </source>
</evidence>
<comment type="catalytic activity">
    <reaction evidence="1">
        <text>a 4-O-methyl-thymidine in DNA + L-cysteinyl-[protein] = a thymidine in DNA + S-methyl-L-cysteinyl-[protein]</text>
        <dbReference type="Rhea" id="RHEA:53428"/>
        <dbReference type="Rhea" id="RHEA-COMP:10131"/>
        <dbReference type="Rhea" id="RHEA-COMP:10132"/>
        <dbReference type="Rhea" id="RHEA-COMP:13555"/>
        <dbReference type="Rhea" id="RHEA-COMP:13556"/>
        <dbReference type="ChEBI" id="CHEBI:29950"/>
        <dbReference type="ChEBI" id="CHEBI:82612"/>
        <dbReference type="ChEBI" id="CHEBI:137386"/>
        <dbReference type="ChEBI" id="CHEBI:137387"/>
        <dbReference type="EC" id="2.1.1.63"/>
    </reaction>
</comment>
<dbReference type="SUPFAM" id="SSF46767">
    <property type="entry name" value="Methylated DNA-protein cysteine methyltransferase, C-terminal domain"/>
    <property type="match status" value="1"/>
</dbReference>
<keyword evidence="7" id="KW-0234">DNA repair</keyword>
<dbReference type="SUPFAM" id="SSF53155">
    <property type="entry name" value="Methylated DNA-protein cysteine methyltransferase domain"/>
    <property type="match status" value="1"/>
</dbReference>
<dbReference type="AlphaFoldDB" id="C6RGM2"/>
<dbReference type="GeneID" id="60990473"/>
<accession>C6RGM2</accession>
<evidence type="ECO:0000313" key="12">
    <source>
        <dbReference type="Proteomes" id="UP000003107"/>
    </source>
</evidence>
<dbReference type="Gene3D" id="1.10.10.10">
    <property type="entry name" value="Winged helix-like DNA-binding domain superfamily/Winged helix DNA-binding domain"/>
    <property type="match status" value="1"/>
</dbReference>
<dbReference type="InterPro" id="IPR036631">
    <property type="entry name" value="MGMT_N_sf"/>
</dbReference>
<dbReference type="PANTHER" id="PTHR10815:SF5">
    <property type="entry name" value="METHYLATED-DNA--PROTEIN-CYSTEINE METHYLTRANSFERASE"/>
    <property type="match status" value="1"/>
</dbReference>
<evidence type="ECO:0000256" key="2">
    <source>
        <dbReference type="ARBA" id="ARBA00008711"/>
    </source>
</evidence>
<keyword evidence="12" id="KW-1185">Reference proteome</keyword>
<evidence type="ECO:0000256" key="7">
    <source>
        <dbReference type="ARBA" id="ARBA00023204"/>
    </source>
</evidence>
<dbReference type="Pfam" id="PF02870">
    <property type="entry name" value="Methyltransf_1N"/>
    <property type="match status" value="1"/>
</dbReference>